<proteinExistence type="inferred from homology"/>
<evidence type="ECO:0000313" key="9">
    <source>
        <dbReference type="EMBL" id="MBC3537608.1"/>
    </source>
</evidence>
<dbReference type="Pfam" id="PF02508">
    <property type="entry name" value="Rnf-Nqr"/>
    <property type="match status" value="1"/>
</dbReference>
<feature type="transmembrane region" description="Helical" evidence="8">
    <location>
        <begin position="71"/>
        <end position="92"/>
    </location>
</feature>
<feature type="transmembrane region" description="Helical" evidence="8">
    <location>
        <begin position="130"/>
        <end position="151"/>
    </location>
</feature>
<evidence type="ECO:0000256" key="8">
    <source>
        <dbReference type="HAMAP-Rule" id="MF_00459"/>
    </source>
</evidence>
<organism evidence="9 10">
    <name type="scientific">Megasphaera hominis</name>
    <dbReference type="NCBI Taxonomy" id="159836"/>
    <lineage>
        <taxon>Bacteria</taxon>
        <taxon>Bacillati</taxon>
        <taxon>Bacillota</taxon>
        <taxon>Negativicutes</taxon>
        <taxon>Veillonellales</taxon>
        <taxon>Veillonellaceae</taxon>
        <taxon>Megasphaera</taxon>
    </lineage>
</organism>
<keyword evidence="7 8" id="KW-0472">Membrane</keyword>
<dbReference type="Proteomes" id="UP000606870">
    <property type="component" value="Unassembled WGS sequence"/>
</dbReference>
<keyword evidence="2 8" id="KW-0813">Transport</keyword>
<reference evidence="9 10" key="1">
    <citation type="submission" date="2020-08" db="EMBL/GenBank/DDBJ databases">
        <authorList>
            <person name="Liu C."/>
            <person name="Sun Q."/>
        </authorList>
    </citation>
    <scope>NUCLEOTIDE SEQUENCE [LARGE SCALE GENOMIC DNA]</scope>
    <source>
        <strain evidence="9 10">NSJ-59</strain>
    </source>
</reference>
<feature type="transmembrane region" description="Helical" evidence="8">
    <location>
        <begin position="43"/>
        <end position="65"/>
    </location>
</feature>
<gene>
    <name evidence="8" type="primary">rnfA</name>
    <name evidence="9" type="ORF">H8J70_10120</name>
</gene>
<dbReference type="EC" id="7.-.-.-" evidence="8"/>
<dbReference type="InterPro" id="IPR011293">
    <property type="entry name" value="Ion_transpt_RnfA/RsxA"/>
</dbReference>
<comment type="subcellular location">
    <subcellularLocation>
        <location evidence="8">Cell membrane</location>
        <topology evidence="8">Multi-pass membrane protein</topology>
    </subcellularLocation>
    <subcellularLocation>
        <location evidence="1">Endomembrane system</location>
        <topology evidence="1">Multi-pass membrane protein</topology>
    </subcellularLocation>
</comment>
<keyword evidence="4 8" id="KW-1278">Translocase</keyword>
<evidence type="ECO:0000256" key="1">
    <source>
        <dbReference type="ARBA" id="ARBA00004127"/>
    </source>
</evidence>
<evidence type="ECO:0000256" key="3">
    <source>
        <dbReference type="ARBA" id="ARBA00022692"/>
    </source>
</evidence>
<dbReference type="NCBIfam" id="TIGR01943">
    <property type="entry name" value="rnfA"/>
    <property type="match status" value="1"/>
</dbReference>
<evidence type="ECO:0000313" key="10">
    <source>
        <dbReference type="Proteomes" id="UP000606870"/>
    </source>
</evidence>
<keyword evidence="5 8" id="KW-0249">Electron transport</keyword>
<accession>A0ABR6VKJ4</accession>
<sequence>MGAYFTLFIGAVLINNFVLTKFLGLCIFFGVSKNLNASIGMGFAVTSVITLSTILAWLVYNFVLVPLGLTFLRTITFVVLIASFVQLLEIIIKKESPTLYNMWGIYLMLIATNCIVLSVPVISVTNDYNFVQNIVFAVGSGLGFALALILMASCREKLDYADVPDALKGTPIAFVVAGMLSLAFLGFSGMI</sequence>
<dbReference type="PANTHER" id="PTHR30335:SF0">
    <property type="entry name" value="ION-TRANSLOCATING OXIDOREDUCTASE COMPLEX SUBUNIT A"/>
    <property type="match status" value="1"/>
</dbReference>
<dbReference type="EMBL" id="JACOGK010000032">
    <property type="protein sequence ID" value="MBC3537608.1"/>
    <property type="molecule type" value="Genomic_DNA"/>
</dbReference>
<keyword evidence="3 8" id="KW-0812">Transmembrane</keyword>
<feature type="transmembrane region" description="Helical" evidence="8">
    <location>
        <begin position="6"/>
        <end position="31"/>
    </location>
</feature>
<feature type="transmembrane region" description="Helical" evidence="8">
    <location>
        <begin position="172"/>
        <end position="190"/>
    </location>
</feature>
<evidence type="ECO:0000256" key="5">
    <source>
        <dbReference type="ARBA" id="ARBA00022982"/>
    </source>
</evidence>
<feature type="transmembrane region" description="Helical" evidence="8">
    <location>
        <begin position="104"/>
        <end position="124"/>
    </location>
</feature>
<evidence type="ECO:0000256" key="4">
    <source>
        <dbReference type="ARBA" id="ARBA00022967"/>
    </source>
</evidence>
<comment type="caution">
    <text evidence="9">The sequence shown here is derived from an EMBL/GenBank/DDBJ whole genome shotgun (WGS) entry which is preliminary data.</text>
</comment>
<dbReference type="RefSeq" id="WP_186504123.1">
    <property type="nucleotide sequence ID" value="NZ_JACOGK010000032.1"/>
</dbReference>
<comment type="subunit">
    <text evidence="8">The complex is composed of six subunits: RnfA, RnfB, RnfC, RnfD, RnfE and RnfG.</text>
</comment>
<evidence type="ECO:0000256" key="7">
    <source>
        <dbReference type="ARBA" id="ARBA00023136"/>
    </source>
</evidence>
<protein>
    <recommendedName>
        <fullName evidence="8">Ion-translocating oxidoreductase complex subunit A</fullName>
        <ecNumber evidence="8">7.-.-.-</ecNumber>
    </recommendedName>
    <alternativeName>
        <fullName evidence="8">Rnf electron transport complex subunit A</fullName>
    </alternativeName>
</protein>
<comment type="function">
    <text evidence="8">Part of a membrane-bound complex that couples electron transfer with translocation of ions across the membrane.</text>
</comment>
<dbReference type="PIRSF" id="PIRSF006102">
    <property type="entry name" value="NQR_DE"/>
    <property type="match status" value="1"/>
</dbReference>
<keyword evidence="6 8" id="KW-1133">Transmembrane helix</keyword>
<dbReference type="PANTHER" id="PTHR30335">
    <property type="entry name" value="INTEGRAL MEMBRANE PROTEIN OF SOXR-REDUCING COMPLEX"/>
    <property type="match status" value="1"/>
</dbReference>
<keyword evidence="10" id="KW-1185">Reference proteome</keyword>
<dbReference type="HAMAP" id="MF_00459">
    <property type="entry name" value="RsxA_RnfA"/>
    <property type="match status" value="1"/>
</dbReference>
<evidence type="ECO:0000256" key="6">
    <source>
        <dbReference type="ARBA" id="ARBA00022989"/>
    </source>
</evidence>
<keyword evidence="8" id="KW-1003">Cell membrane</keyword>
<dbReference type="InterPro" id="IPR003667">
    <property type="entry name" value="NqrDE/RnfAE"/>
</dbReference>
<name>A0ABR6VKJ4_9FIRM</name>
<dbReference type="InterPro" id="IPR050133">
    <property type="entry name" value="NqrDE/RnfAE_oxidrdctase"/>
</dbReference>
<comment type="similarity">
    <text evidence="8">Belongs to the NqrDE/RnfAE family.</text>
</comment>
<evidence type="ECO:0000256" key="2">
    <source>
        <dbReference type="ARBA" id="ARBA00022448"/>
    </source>
</evidence>